<feature type="compositionally biased region" description="Polar residues" evidence="2">
    <location>
        <begin position="585"/>
        <end position="601"/>
    </location>
</feature>
<evidence type="ECO:0000256" key="1">
    <source>
        <dbReference type="SAM" id="Coils"/>
    </source>
</evidence>
<feature type="compositionally biased region" description="Acidic residues" evidence="2">
    <location>
        <begin position="125"/>
        <end position="139"/>
    </location>
</feature>
<keyword evidence="4" id="KW-1185">Reference proteome</keyword>
<feature type="region of interest" description="Disordered" evidence="2">
    <location>
        <begin position="583"/>
        <end position="651"/>
    </location>
</feature>
<gene>
    <name evidence="3" type="ORF">Vbra_3150</name>
</gene>
<dbReference type="InParanoid" id="A0A0G4G7K0"/>
<evidence type="ECO:0000313" key="3">
    <source>
        <dbReference type="EMBL" id="CEM24379.1"/>
    </source>
</evidence>
<dbReference type="AlphaFoldDB" id="A0A0G4G7K0"/>
<dbReference type="VEuPathDB" id="CryptoDB:Vbra_3150"/>
<name>A0A0G4G7K0_VITBC</name>
<evidence type="ECO:0000256" key="2">
    <source>
        <dbReference type="SAM" id="MobiDB-lite"/>
    </source>
</evidence>
<sequence>MQKSESLDHMLPATSCFKLSSENLRSDERANSLPSTQELLRQVQEGTDSDSEEDLFCDEEPDSGWPEPGMDSEDQLRAAIESQLKKIGLDGGSMAAAADLFPSRLGVVPSFPARERRPPPIPPIPEEDEDALNEGDGATEGDMAAASSAAHAACPSEQSFAATIEKPARLSAPSGRPPLPPSSRRARCAMEGPRSHRAKAGAKAEDEAPPPAPAAVSLFPTQDDLSICTPVSCLTAPPDVPDRAPLPSSSFVSLPVAAHENGGAADMDLRDRLEEVVTQQTQRFLRKSGPAVPPYRGRYVGSVQGYLTDRRSDRKKPSVTGGARGRTWKTGDLEELEKRGLATDRATCLRQAETALMTSLKDLQKDARSLKEENIRLGREKAEHEEEVHRLNAVVRELRGWQAAASIEWEERHTTALQSLDDAAQEVARAKAEADRLREELERTRKQSQEQVEASHKEADDTNRRCNDEWQALLKEKEEGKWAERIRELEQQLEECQRCLQERNRATDIVTSIKQHHTSTLQALNDAVTEAKTEAHSEMEYLQTQLAQTRGLLALQTEKNKVLSHALRDVLKQQKLDPDAVMASIDSSSSTSGKPQQNATRSPKHAAAGSAVEDSKVKKIAAPRKGRPGLSSVDRNTGEARAKKTSSICRR</sequence>
<organism evidence="3 4">
    <name type="scientific">Vitrella brassicaformis (strain CCMP3155)</name>
    <dbReference type="NCBI Taxonomy" id="1169540"/>
    <lineage>
        <taxon>Eukaryota</taxon>
        <taxon>Sar</taxon>
        <taxon>Alveolata</taxon>
        <taxon>Colpodellida</taxon>
        <taxon>Vitrellaceae</taxon>
        <taxon>Vitrella</taxon>
    </lineage>
</organism>
<dbReference type="Proteomes" id="UP000041254">
    <property type="component" value="Unassembled WGS sequence"/>
</dbReference>
<reference evidence="3 4" key="1">
    <citation type="submission" date="2014-11" db="EMBL/GenBank/DDBJ databases">
        <authorList>
            <person name="Zhu J."/>
            <person name="Qi W."/>
            <person name="Song R."/>
        </authorList>
    </citation>
    <scope>NUCLEOTIDE SEQUENCE [LARGE SCALE GENOMIC DNA]</scope>
</reference>
<feature type="region of interest" description="Disordered" evidence="2">
    <location>
        <begin position="431"/>
        <end position="462"/>
    </location>
</feature>
<feature type="compositionally biased region" description="Low complexity" evidence="2">
    <location>
        <begin position="144"/>
        <end position="153"/>
    </location>
</feature>
<feature type="region of interest" description="Disordered" evidence="2">
    <location>
        <begin position="306"/>
        <end position="326"/>
    </location>
</feature>
<feature type="coiled-coil region" evidence="1">
    <location>
        <begin position="353"/>
        <end position="394"/>
    </location>
</feature>
<feature type="region of interest" description="Disordered" evidence="2">
    <location>
        <begin position="109"/>
        <end position="218"/>
    </location>
</feature>
<accession>A0A0G4G7K0</accession>
<keyword evidence="1" id="KW-0175">Coiled coil</keyword>
<evidence type="ECO:0000313" key="4">
    <source>
        <dbReference type="Proteomes" id="UP000041254"/>
    </source>
</evidence>
<proteinExistence type="predicted"/>
<feature type="region of interest" description="Disordered" evidence="2">
    <location>
        <begin position="20"/>
        <end position="72"/>
    </location>
</feature>
<feature type="compositionally biased region" description="Basic residues" evidence="2">
    <location>
        <begin position="618"/>
        <end position="627"/>
    </location>
</feature>
<dbReference type="EMBL" id="CDMY01000581">
    <property type="protein sequence ID" value="CEM24379.1"/>
    <property type="molecule type" value="Genomic_DNA"/>
</dbReference>
<feature type="compositionally biased region" description="Acidic residues" evidence="2">
    <location>
        <begin position="47"/>
        <end position="62"/>
    </location>
</feature>
<protein>
    <submittedName>
        <fullName evidence="3">Uncharacterized protein</fullName>
    </submittedName>
</protein>